<evidence type="ECO:0000256" key="1">
    <source>
        <dbReference type="ARBA" id="ARBA00004141"/>
    </source>
</evidence>
<feature type="domain" description="Rhodopsin" evidence="8">
    <location>
        <begin position="34"/>
        <end position="260"/>
    </location>
</feature>
<gene>
    <name evidence="10" type="ORF">GTA08_BOTSDO06196</name>
    <name evidence="9" type="ORF">GTA08_BOTSDO10303</name>
</gene>
<dbReference type="GO" id="GO:0016020">
    <property type="term" value="C:membrane"/>
    <property type="evidence" value="ECO:0007669"/>
    <property type="project" value="UniProtKB-SubCell"/>
</dbReference>
<evidence type="ECO:0000256" key="2">
    <source>
        <dbReference type="ARBA" id="ARBA00022692"/>
    </source>
</evidence>
<dbReference type="EMBL" id="WWBZ02000040">
    <property type="protein sequence ID" value="KAF4305635.1"/>
    <property type="molecule type" value="Genomic_DNA"/>
</dbReference>
<evidence type="ECO:0000313" key="11">
    <source>
        <dbReference type="Proteomes" id="UP000572817"/>
    </source>
</evidence>
<dbReference type="Proteomes" id="UP000572817">
    <property type="component" value="Unassembled WGS sequence"/>
</dbReference>
<evidence type="ECO:0000256" key="4">
    <source>
        <dbReference type="ARBA" id="ARBA00023136"/>
    </source>
</evidence>
<feature type="region of interest" description="Disordered" evidence="6">
    <location>
        <begin position="371"/>
        <end position="408"/>
    </location>
</feature>
<evidence type="ECO:0000256" key="7">
    <source>
        <dbReference type="SAM" id="Phobius"/>
    </source>
</evidence>
<feature type="transmembrane region" description="Helical" evidence="7">
    <location>
        <begin position="82"/>
        <end position="105"/>
    </location>
</feature>
<dbReference type="EMBL" id="WWBZ02000073">
    <property type="protein sequence ID" value="KAF4301683.1"/>
    <property type="molecule type" value="Genomic_DNA"/>
</dbReference>
<comment type="similarity">
    <text evidence="5">Belongs to the SAT4 family.</text>
</comment>
<keyword evidence="4 7" id="KW-0472">Membrane</keyword>
<keyword evidence="2 7" id="KW-0812">Transmembrane</keyword>
<evidence type="ECO:0000256" key="5">
    <source>
        <dbReference type="ARBA" id="ARBA00038359"/>
    </source>
</evidence>
<feature type="transmembrane region" description="Helical" evidence="7">
    <location>
        <begin position="117"/>
        <end position="137"/>
    </location>
</feature>
<dbReference type="PANTHER" id="PTHR33048:SF129">
    <property type="entry name" value="INTEGRAL MEMBRANE PROTEIN-RELATED"/>
    <property type="match status" value="1"/>
</dbReference>
<comment type="subcellular location">
    <subcellularLocation>
        <location evidence="1">Membrane</location>
        <topology evidence="1">Multi-pass membrane protein</topology>
    </subcellularLocation>
</comment>
<dbReference type="OrthoDB" id="5401779at2759"/>
<protein>
    <recommendedName>
        <fullName evidence="8">Rhodopsin domain-containing protein</fullName>
    </recommendedName>
</protein>
<evidence type="ECO:0000256" key="6">
    <source>
        <dbReference type="SAM" id="MobiDB-lite"/>
    </source>
</evidence>
<dbReference type="AlphaFoldDB" id="A0A8H4N1M8"/>
<evidence type="ECO:0000313" key="10">
    <source>
        <dbReference type="EMBL" id="KAF4305635.1"/>
    </source>
</evidence>
<feature type="transmembrane region" description="Helical" evidence="7">
    <location>
        <begin position="231"/>
        <end position="253"/>
    </location>
</feature>
<organism evidence="10 11">
    <name type="scientific">Botryosphaeria dothidea</name>
    <dbReference type="NCBI Taxonomy" id="55169"/>
    <lineage>
        <taxon>Eukaryota</taxon>
        <taxon>Fungi</taxon>
        <taxon>Dikarya</taxon>
        <taxon>Ascomycota</taxon>
        <taxon>Pezizomycotina</taxon>
        <taxon>Dothideomycetes</taxon>
        <taxon>Dothideomycetes incertae sedis</taxon>
        <taxon>Botryosphaeriales</taxon>
        <taxon>Botryosphaeriaceae</taxon>
        <taxon>Botryosphaeria</taxon>
    </lineage>
</organism>
<feature type="transmembrane region" description="Helical" evidence="7">
    <location>
        <begin position="157"/>
        <end position="184"/>
    </location>
</feature>
<sequence length="408" mass="45117">MDATPAHNNHDSLVPTLIVVSVTTLVLATAFISMRFYARGVLRRILGWDDWIMLMAWTKYGYGKHYWDTDVPGTYLPRIRLVLIHNIALALGAGLIRISVCLTYLRLFVSRANNWFCRSAIACTAIMSITCVFLYIFPCRPISAIWFTVARPKCRGYLPTGPIITAIGTALNFAVFLWPARFLCGLKVPQAQRLEVLILFTCGCSVAVVDIVRIVYFATDYFHSDPRDHTFAYAWGYVFAALGSSLGIICGCLPSCKPALLKLCPCIFSRTAAVSIPAIQLPSFVSPPADVYKKPKTSWGLSTDATTMSPPTMTATPAVAPRALLPPLDFHASMSLDSRFGSPRCPSPFRDQRGQQSGTNTIKDEWLFAGKMSGRPLPRRDRSEASLTTMATRPQALKRDWSEGSLTI</sequence>
<proteinExistence type="inferred from homology"/>
<feature type="transmembrane region" description="Helical" evidence="7">
    <location>
        <begin position="196"/>
        <end position="219"/>
    </location>
</feature>
<keyword evidence="3 7" id="KW-1133">Transmembrane helix</keyword>
<comment type="caution">
    <text evidence="10">The sequence shown here is derived from an EMBL/GenBank/DDBJ whole genome shotgun (WGS) entry which is preliminary data.</text>
</comment>
<reference evidence="10 11" key="1">
    <citation type="submission" date="2020-04" db="EMBL/GenBank/DDBJ databases">
        <title>Genome Assembly and Annotation of Botryosphaeria dothidea sdau 11-99, a Latent Pathogen of Apple Fruit Ring Rot in China.</title>
        <authorList>
            <person name="Yu C."/>
            <person name="Diao Y."/>
            <person name="Lu Q."/>
            <person name="Zhao J."/>
            <person name="Cui S."/>
            <person name="Peng C."/>
            <person name="He B."/>
            <person name="Liu H."/>
        </authorList>
    </citation>
    <scope>NUCLEOTIDE SEQUENCE [LARGE SCALE GENOMIC DNA]</scope>
    <source>
        <strain evidence="10">Sdau11-99</strain>
        <strain evidence="11">sdau11-99</strain>
    </source>
</reference>
<name>A0A8H4N1M8_9PEZI</name>
<accession>A0A8H4N1M8</accession>
<keyword evidence="11" id="KW-1185">Reference proteome</keyword>
<dbReference type="InterPro" id="IPR052337">
    <property type="entry name" value="SAT4-like"/>
</dbReference>
<dbReference type="PANTHER" id="PTHR33048">
    <property type="entry name" value="PTH11-LIKE INTEGRAL MEMBRANE PROTEIN (AFU_ORTHOLOGUE AFUA_5G11245)"/>
    <property type="match status" value="1"/>
</dbReference>
<dbReference type="Pfam" id="PF20684">
    <property type="entry name" value="Fung_rhodopsin"/>
    <property type="match status" value="1"/>
</dbReference>
<evidence type="ECO:0000259" key="8">
    <source>
        <dbReference type="Pfam" id="PF20684"/>
    </source>
</evidence>
<feature type="transmembrane region" description="Helical" evidence="7">
    <location>
        <begin position="12"/>
        <end position="33"/>
    </location>
</feature>
<evidence type="ECO:0000313" key="9">
    <source>
        <dbReference type="EMBL" id="KAF4301683.1"/>
    </source>
</evidence>
<dbReference type="InterPro" id="IPR049326">
    <property type="entry name" value="Rhodopsin_dom_fungi"/>
</dbReference>
<evidence type="ECO:0000256" key="3">
    <source>
        <dbReference type="ARBA" id="ARBA00022989"/>
    </source>
</evidence>